<protein>
    <submittedName>
        <fullName evidence="1">Uncharacterized protein</fullName>
    </submittedName>
</protein>
<evidence type="ECO:0000313" key="3">
    <source>
        <dbReference type="Proteomes" id="UP000322983"/>
    </source>
</evidence>
<evidence type="ECO:0000313" key="4">
    <source>
        <dbReference type="Proteomes" id="UP000325030"/>
    </source>
</evidence>
<evidence type="ECO:0000313" key="2">
    <source>
        <dbReference type="EMBL" id="BBG25893.1"/>
    </source>
</evidence>
<accession>A0A510E065</accession>
<keyword evidence="3" id="KW-1185">Reference proteome</keyword>
<organism evidence="1 3">
    <name type="scientific">Sulfuracidifex tepidarius</name>
    <dbReference type="NCBI Taxonomy" id="1294262"/>
    <lineage>
        <taxon>Archaea</taxon>
        <taxon>Thermoproteota</taxon>
        <taxon>Thermoprotei</taxon>
        <taxon>Sulfolobales</taxon>
        <taxon>Sulfolobaceae</taxon>
        <taxon>Sulfuracidifex</taxon>
    </lineage>
</organism>
<proteinExistence type="predicted"/>
<accession>A0A510DSL5</accession>
<dbReference type="EMBL" id="AP018930">
    <property type="protein sequence ID" value="BBG25893.1"/>
    <property type="molecule type" value="Genomic_DNA"/>
</dbReference>
<dbReference type="STRING" id="1294262.GCA_001316085_02539"/>
<sequence length="37" mass="4466">MKIRDKGFIILIPDEISDKVFKNLENEYNIKKQEKDI</sequence>
<reference evidence="1 3" key="2">
    <citation type="journal article" date="2020" name="Int. J. Syst. Evol. Microbiol.">
        <title>Sulfuracidifex tepidarius gen. nov., sp. nov. and transfer of Sulfolobus metallicus Huber and Stetter 1992 to the genus Sulfuracidifex as Sulfuracidifex metallicus comb. nov.</title>
        <authorList>
            <person name="Itoh T."/>
            <person name="Miura T."/>
            <person name="Sakai H.D."/>
            <person name="Kato S."/>
            <person name="Ohkuma M."/>
            <person name="Takashina T."/>
        </authorList>
    </citation>
    <scope>NUCLEOTIDE SEQUENCE [LARGE SCALE GENOMIC DNA]</scope>
    <source>
        <strain evidence="1 3">IC-006</strain>
        <strain evidence="2">IC-007</strain>
    </source>
</reference>
<dbReference type="Proteomes" id="UP000322983">
    <property type="component" value="Chromosome"/>
</dbReference>
<evidence type="ECO:0000313" key="1">
    <source>
        <dbReference type="EMBL" id="BBG23144.1"/>
    </source>
</evidence>
<gene>
    <name evidence="1" type="ORF">IC006_0428</name>
    <name evidence="2" type="ORF">IC007_0398</name>
</gene>
<dbReference type="Proteomes" id="UP000325030">
    <property type="component" value="Chromosome"/>
</dbReference>
<dbReference type="EMBL" id="AP018929">
    <property type="protein sequence ID" value="BBG23144.1"/>
    <property type="molecule type" value="Genomic_DNA"/>
</dbReference>
<dbReference type="AlphaFoldDB" id="A0A510DSL5"/>
<dbReference type="KEGG" id="step:IC006_0428"/>
<reference evidence="4" key="1">
    <citation type="submission" date="2018-09" db="EMBL/GenBank/DDBJ databases">
        <title>Complete Genome Sequencing of Sulfolobus sp. JCM 16834.</title>
        <authorList>
            <person name="Kato S."/>
            <person name="Itoh T."/>
            <person name="Ohkuma M."/>
        </authorList>
    </citation>
    <scope>NUCLEOTIDE SEQUENCE [LARGE SCALE GENOMIC DNA]</scope>
    <source>
        <strain evidence="4">IC-007</strain>
    </source>
</reference>
<name>A0A510DSL5_9CREN</name>